<evidence type="ECO:0000313" key="1">
    <source>
        <dbReference type="EMBL" id="MBC5617214.1"/>
    </source>
</evidence>
<keyword evidence="2" id="KW-1185">Reference proteome</keyword>
<dbReference type="EMBL" id="JACOOK010000004">
    <property type="protein sequence ID" value="MBC5617214.1"/>
    <property type="molecule type" value="Genomic_DNA"/>
</dbReference>
<evidence type="ECO:0000313" key="2">
    <source>
        <dbReference type="Proteomes" id="UP000636891"/>
    </source>
</evidence>
<dbReference type="Proteomes" id="UP000636891">
    <property type="component" value="Unassembled WGS sequence"/>
</dbReference>
<name>A0ABR7CNH2_9BACT</name>
<comment type="caution">
    <text evidence="1">The sequence shown here is derived from an EMBL/GenBank/DDBJ whole genome shotgun (WGS) entry which is preliminary data.</text>
</comment>
<gene>
    <name evidence="1" type="ORF">H8S08_09335</name>
</gene>
<protein>
    <submittedName>
        <fullName evidence="1">Uncharacterized protein</fullName>
    </submittedName>
</protein>
<sequence length="123" mass="13721">MKTFAGFIVGIMLAGSVCGLGRRHPQPALPGGFPAKGTFVLTDADGRVRFDLEFGKDSLRVFRYRISDAADSLRYVSAEQSSRGRKTVRIEEAAGRPFRPGDRVTVVLKDGRRKTWRYTPYLP</sequence>
<reference evidence="1 2" key="1">
    <citation type="submission" date="2020-08" db="EMBL/GenBank/DDBJ databases">
        <title>Genome public.</title>
        <authorList>
            <person name="Liu C."/>
            <person name="Sun Q."/>
        </authorList>
    </citation>
    <scope>NUCLEOTIDE SEQUENCE [LARGE SCALE GENOMIC DNA]</scope>
    <source>
        <strain evidence="1 2">New-7</strain>
    </source>
</reference>
<accession>A0ABR7CNH2</accession>
<proteinExistence type="predicted"/>
<dbReference type="RefSeq" id="WP_118656824.1">
    <property type="nucleotide sequence ID" value="NZ_JACOOK010000004.1"/>
</dbReference>
<organism evidence="1 2">
    <name type="scientific">Alistipes hominis</name>
    <dbReference type="NCBI Taxonomy" id="2763015"/>
    <lineage>
        <taxon>Bacteria</taxon>
        <taxon>Pseudomonadati</taxon>
        <taxon>Bacteroidota</taxon>
        <taxon>Bacteroidia</taxon>
        <taxon>Bacteroidales</taxon>
        <taxon>Rikenellaceae</taxon>
        <taxon>Alistipes</taxon>
    </lineage>
</organism>